<organism evidence="5 6">
    <name type="scientific">Sphenodon punctatus</name>
    <name type="common">Tuatara</name>
    <name type="synonym">Hatteria punctata</name>
    <dbReference type="NCBI Taxonomy" id="8508"/>
    <lineage>
        <taxon>Eukaryota</taxon>
        <taxon>Metazoa</taxon>
        <taxon>Chordata</taxon>
        <taxon>Craniata</taxon>
        <taxon>Vertebrata</taxon>
        <taxon>Euteleostomi</taxon>
        <taxon>Lepidosauria</taxon>
        <taxon>Sphenodontia</taxon>
        <taxon>Sphenodontidae</taxon>
        <taxon>Sphenodon</taxon>
    </lineage>
</organism>
<dbReference type="GO" id="GO:0006801">
    <property type="term" value="P:superoxide metabolic process"/>
    <property type="evidence" value="ECO:0007669"/>
    <property type="project" value="Ensembl"/>
</dbReference>
<dbReference type="GO" id="GO:0009986">
    <property type="term" value="C:cell surface"/>
    <property type="evidence" value="ECO:0007669"/>
    <property type="project" value="Ensembl"/>
</dbReference>
<dbReference type="PROSITE" id="PS51450">
    <property type="entry name" value="LRR"/>
    <property type="match status" value="2"/>
</dbReference>
<dbReference type="InterPro" id="IPR001611">
    <property type="entry name" value="Leu-rich_rpt"/>
</dbReference>
<sequence length="694" mass="77853">MALIALHLFLGLIFQETQWGSKSGMAMAAYHSPCKLVHRAADCNWKQLSFIPVDLPAGTEELFLDSNTIQTLCNASLLQYRALQTLSLCENRLELIEPGTFLSSRELRILSLAGNSLFTNYSVTAAALQFLPALRQLDLSGNQLNEDMVATLIRNLSTLESLSVARNVIMRLDDSVFKSLTQLQELDLQSNYLYEIEAGTFEGLWRLQRLNLAYNHIPCIVEFDLTQLRVLNASNNFIEWFLAAENDAVFQLDTLDLSHNRLLFFPLLPRQSKLYSLLLMDNKISFYGNLSNNTSSLETTVLLFLMDGNVTNVTTLSLWEEVFLSNISSLSFLDISQNQLWYLPDGFLGRMPSLAHLKLDQNCLESLHVQESEPLGSLTSLDLSQNRLSDLQLHPGSGGILPNLIWFNLSANSLRGLPAKIFTHTKKITTVDLSYNQIDLCPQQANTDGAGYPVCIDFRNITSLQNLYLAGCDLKMVASHAFSGTSLTLLDLSNNQRALTRGLGPLQDIALTLQVLFLRNTSLSVAQIDLDFSDFRRLVKLDLSENSLAIFPKSLSGLALHTLDLRRNCLSTLPQDAVQKQLGKSLHVIYLSQNTYDCCKLEWWDILHGLGTVHIADRSQVTCNYSSSILNATRLSGSILHSCRWMTVDKALLYLLLALLPCLTLLVAFAVLFLTFKQQLLQMVKRRYRESGSY</sequence>
<dbReference type="GO" id="GO:0007179">
    <property type="term" value="P:transforming growth factor beta receptor signaling pathway"/>
    <property type="evidence" value="ECO:0007669"/>
    <property type="project" value="Ensembl"/>
</dbReference>
<evidence type="ECO:0000256" key="2">
    <source>
        <dbReference type="ARBA" id="ARBA00022737"/>
    </source>
</evidence>
<keyword evidence="3" id="KW-0812">Transmembrane</keyword>
<dbReference type="GO" id="GO:0006954">
    <property type="term" value="P:inflammatory response"/>
    <property type="evidence" value="ECO:0007669"/>
    <property type="project" value="Ensembl"/>
</dbReference>
<accession>A0A8D0H7W0</accession>
<evidence type="ECO:0000313" key="5">
    <source>
        <dbReference type="Ensembl" id="ENSSPUP00000017988.1"/>
    </source>
</evidence>
<keyword evidence="2" id="KW-0677">Repeat</keyword>
<keyword evidence="4" id="KW-0732">Signal</keyword>
<dbReference type="GO" id="GO:0035583">
    <property type="term" value="P:sequestering of TGFbeta in extracellular matrix"/>
    <property type="evidence" value="ECO:0007669"/>
    <property type="project" value="Ensembl"/>
</dbReference>
<dbReference type="Gene3D" id="3.80.10.10">
    <property type="entry name" value="Ribonuclease Inhibitor"/>
    <property type="match status" value="5"/>
</dbReference>
<keyword evidence="6" id="KW-1185">Reference proteome</keyword>
<dbReference type="InterPro" id="IPR050333">
    <property type="entry name" value="SLRP"/>
</dbReference>
<dbReference type="InterPro" id="IPR032675">
    <property type="entry name" value="LRR_dom_sf"/>
</dbReference>
<feature type="signal peptide" evidence="4">
    <location>
        <begin position="1"/>
        <end position="19"/>
    </location>
</feature>
<evidence type="ECO:0000256" key="4">
    <source>
        <dbReference type="SAM" id="SignalP"/>
    </source>
</evidence>
<dbReference type="GO" id="GO:0005615">
    <property type="term" value="C:extracellular space"/>
    <property type="evidence" value="ECO:0007669"/>
    <property type="project" value="TreeGrafter"/>
</dbReference>
<dbReference type="InterPro" id="IPR003591">
    <property type="entry name" value="Leu-rich_rpt_typical-subtyp"/>
</dbReference>
<dbReference type="Pfam" id="PF13855">
    <property type="entry name" value="LRR_8"/>
    <property type="match status" value="3"/>
</dbReference>
<reference evidence="5" key="1">
    <citation type="submission" date="2025-08" db="UniProtKB">
        <authorList>
            <consortium name="Ensembl"/>
        </authorList>
    </citation>
    <scope>IDENTIFICATION</scope>
</reference>
<dbReference type="GO" id="GO:0006955">
    <property type="term" value="P:immune response"/>
    <property type="evidence" value="ECO:0007669"/>
    <property type="project" value="Ensembl"/>
</dbReference>
<dbReference type="GO" id="GO:0141069">
    <property type="term" value="F:receptor ligand inhibitor activity"/>
    <property type="evidence" value="ECO:0007669"/>
    <property type="project" value="Ensembl"/>
</dbReference>
<protein>
    <submittedName>
        <fullName evidence="5">Negative regulator of reactive oxygen species</fullName>
    </submittedName>
</protein>
<dbReference type="PANTHER" id="PTHR45712:SF22">
    <property type="entry name" value="INSULIN-LIKE GROWTH FACTOR-BINDING PROTEIN COMPLEX ACID LABILE SUBUNIT"/>
    <property type="match status" value="1"/>
</dbReference>
<dbReference type="PANTHER" id="PTHR45712">
    <property type="entry name" value="AGAP008170-PA"/>
    <property type="match status" value="1"/>
</dbReference>
<dbReference type="Proteomes" id="UP000694392">
    <property type="component" value="Unplaced"/>
</dbReference>
<dbReference type="OMA" id="DWAMVTC"/>
<evidence type="ECO:0000256" key="1">
    <source>
        <dbReference type="ARBA" id="ARBA00022614"/>
    </source>
</evidence>
<dbReference type="GO" id="GO:0014005">
    <property type="term" value="P:microglia development"/>
    <property type="evidence" value="ECO:0007669"/>
    <property type="project" value="Ensembl"/>
</dbReference>
<reference evidence="5" key="2">
    <citation type="submission" date="2025-09" db="UniProtKB">
        <authorList>
            <consortium name="Ensembl"/>
        </authorList>
    </citation>
    <scope>IDENTIFICATION</scope>
</reference>
<dbReference type="GO" id="GO:0005783">
    <property type="term" value="C:endoplasmic reticulum"/>
    <property type="evidence" value="ECO:0007669"/>
    <property type="project" value="Ensembl"/>
</dbReference>
<gene>
    <name evidence="5" type="primary">NRROS</name>
</gene>
<dbReference type="SUPFAM" id="SSF52058">
    <property type="entry name" value="L domain-like"/>
    <property type="match status" value="2"/>
</dbReference>
<evidence type="ECO:0000313" key="6">
    <source>
        <dbReference type="Proteomes" id="UP000694392"/>
    </source>
</evidence>
<proteinExistence type="predicted"/>
<dbReference type="SMART" id="SM00369">
    <property type="entry name" value="LRR_TYP"/>
    <property type="match status" value="13"/>
</dbReference>
<evidence type="ECO:0000256" key="3">
    <source>
        <dbReference type="SAM" id="Phobius"/>
    </source>
</evidence>
<dbReference type="GO" id="GO:0050431">
    <property type="term" value="F:transforming growth factor beta binding"/>
    <property type="evidence" value="ECO:0007669"/>
    <property type="project" value="Ensembl"/>
</dbReference>
<dbReference type="AlphaFoldDB" id="A0A8D0H7W0"/>
<name>A0A8D0H7W0_SPHPU</name>
<dbReference type="Ensembl" id="ENSSPUT00000019154.1">
    <property type="protein sequence ID" value="ENSSPUP00000017988.1"/>
    <property type="gene ID" value="ENSSPUG00000013907.1"/>
</dbReference>
<feature type="chain" id="PRO_5034556737" evidence="4">
    <location>
        <begin position="20"/>
        <end position="694"/>
    </location>
</feature>
<feature type="transmembrane region" description="Helical" evidence="3">
    <location>
        <begin position="651"/>
        <end position="676"/>
    </location>
</feature>
<dbReference type="GeneTree" id="ENSGT00940000157975"/>
<keyword evidence="3" id="KW-1133">Transmembrane helix</keyword>
<keyword evidence="3" id="KW-0472">Membrane</keyword>
<keyword evidence="1" id="KW-0433">Leucine-rich repeat</keyword>
<dbReference type="FunFam" id="3.80.10.10:FF:000684">
    <property type="entry name" value="Transforming growth factor beta activator LRRC33"/>
    <property type="match status" value="1"/>
</dbReference>